<dbReference type="GO" id="GO:0004784">
    <property type="term" value="F:superoxide dismutase activity"/>
    <property type="evidence" value="ECO:0007669"/>
    <property type="project" value="UniProtKB-EC"/>
</dbReference>
<evidence type="ECO:0000259" key="3">
    <source>
        <dbReference type="Pfam" id="PF00080"/>
    </source>
</evidence>
<dbReference type="EMBL" id="QEYD01000001">
    <property type="protein sequence ID" value="PWE31731.1"/>
    <property type="molecule type" value="Genomic_DNA"/>
</dbReference>
<dbReference type="OrthoDB" id="5431326at2"/>
<comment type="cofactor">
    <cofactor evidence="2">
        <name>Zn(2+)</name>
        <dbReference type="ChEBI" id="CHEBI:29105"/>
    </cofactor>
    <text evidence="2">Binds 1 zinc ion per subunit.</text>
</comment>
<comment type="caution">
    <text evidence="4">The sequence shown here is derived from an EMBL/GenBank/DDBJ whole genome shotgun (WGS) entry which is preliminary data.</text>
</comment>
<comment type="similarity">
    <text evidence="1 2">Belongs to the Cu-Zn superoxide dismutase family.</text>
</comment>
<feature type="domain" description="Superoxide dismutase copper/zinc binding" evidence="3">
    <location>
        <begin position="60"/>
        <end position="189"/>
    </location>
</feature>
<dbReference type="PANTHER" id="PTHR10003">
    <property type="entry name" value="SUPEROXIDE DISMUTASE CU-ZN -RELATED"/>
    <property type="match status" value="1"/>
</dbReference>
<evidence type="ECO:0000313" key="4">
    <source>
        <dbReference type="EMBL" id="PWE31731.1"/>
    </source>
</evidence>
<dbReference type="PROSITE" id="PS00332">
    <property type="entry name" value="SOD_CU_ZN_2"/>
    <property type="match status" value="1"/>
</dbReference>
<organism evidence="4 5">
    <name type="scientific">Pararhodobacter marinus</name>
    <dbReference type="NCBI Taxonomy" id="2184063"/>
    <lineage>
        <taxon>Bacteria</taxon>
        <taxon>Pseudomonadati</taxon>
        <taxon>Pseudomonadota</taxon>
        <taxon>Alphaproteobacteria</taxon>
        <taxon>Rhodobacterales</taxon>
        <taxon>Paracoccaceae</taxon>
        <taxon>Pararhodobacter</taxon>
    </lineage>
</organism>
<dbReference type="Gene3D" id="2.60.40.200">
    <property type="entry name" value="Superoxide dismutase, copper/zinc binding domain"/>
    <property type="match status" value="1"/>
</dbReference>
<dbReference type="AlphaFoldDB" id="A0A2U2CIQ5"/>
<keyword evidence="2" id="KW-0186">Copper</keyword>
<dbReference type="SUPFAM" id="SSF49329">
    <property type="entry name" value="Cu,Zn superoxide dismutase-like"/>
    <property type="match status" value="1"/>
</dbReference>
<protein>
    <recommendedName>
        <fullName evidence="2">Superoxide dismutase [Cu-Zn]</fullName>
        <ecNumber evidence="2">1.15.1.1</ecNumber>
    </recommendedName>
</protein>
<dbReference type="EC" id="1.15.1.1" evidence="2"/>
<dbReference type="InterPro" id="IPR024134">
    <property type="entry name" value="SOD_Cu/Zn_/chaperone"/>
</dbReference>
<keyword evidence="5" id="KW-1185">Reference proteome</keyword>
<dbReference type="RefSeq" id="WP_109531532.1">
    <property type="nucleotide sequence ID" value="NZ_QEYD01000001.1"/>
</dbReference>
<name>A0A2U2CIQ5_9RHOB</name>
<keyword evidence="2" id="KW-0479">Metal-binding</keyword>
<dbReference type="CDD" id="cd00305">
    <property type="entry name" value="Cu-Zn_Superoxide_Dismutase"/>
    <property type="match status" value="1"/>
</dbReference>
<proteinExistence type="inferred from homology"/>
<keyword evidence="2" id="KW-0560">Oxidoreductase</keyword>
<dbReference type="InterPro" id="IPR036423">
    <property type="entry name" value="SOD-like_Cu/Zn_dom_sf"/>
</dbReference>
<dbReference type="Pfam" id="PF00080">
    <property type="entry name" value="Sod_Cu"/>
    <property type="match status" value="1"/>
</dbReference>
<dbReference type="InterPro" id="IPR001424">
    <property type="entry name" value="SOD_Cu_Zn_dom"/>
</dbReference>
<dbReference type="InterPro" id="IPR018152">
    <property type="entry name" value="SOD_Cu/Zn_BS"/>
</dbReference>
<dbReference type="GeneID" id="94363572"/>
<evidence type="ECO:0000313" key="5">
    <source>
        <dbReference type="Proteomes" id="UP000244940"/>
    </source>
</evidence>
<accession>A0A2U2CIQ5</accession>
<comment type="function">
    <text evidence="2">Destroys radicals which are normally produced within the cells and which are toxic to biological systems.</text>
</comment>
<evidence type="ECO:0000256" key="1">
    <source>
        <dbReference type="ARBA" id="ARBA00010457"/>
    </source>
</evidence>
<dbReference type="GO" id="GO:0005507">
    <property type="term" value="F:copper ion binding"/>
    <property type="evidence" value="ECO:0007669"/>
    <property type="project" value="InterPro"/>
</dbReference>
<evidence type="ECO:0000256" key="2">
    <source>
        <dbReference type="RuleBase" id="RU000393"/>
    </source>
</evidence>
<reference evidence="4 5" key="1">
    <citation type="submission" date="2018-05" db="EMBL/GenBank/DDBJ databases">
        <title>Pararhodobacter marina sp. nov., isolated from deep-sea water of the Indian Ocean.</title>
        <authorList>
            <person name="Lai Q.Sr."/>
            <person name="Liu X."/>
            <person name="Shao Z."/>
        </authorList>
    </citation>
    <scope>NUCLEOTIDE SEQUENCE [LARGE SCALE GENOMIC DNA]</scope>
    <source>
        <strain evidence="4 5">CIC4N-9</strain>
    </source>
</reference>
<dbReference type="Proteomes" id="UP000244940">
    <property type="component" value="Unassembled WGS sequence"/>
</dbReference>
<comment type="cofactor">
    <cofactor evidence="2">
        <name>Cu cation</name>
        <dbReference type="ChEBI" id="CHEBI:23378"/>
    </cofactor>
    <text evidence="2">Binds 1 copper ion per subunit.</text>
</comment>
<sequence>MPCLAPSTPAFARTRPASARLRDRVLALSLVALPLLALPVVAAAQEQSVSFIDTDGTEIGTAELTSTPNGVLIRVDLGSLPAKSWLGFHIHETADCDPETAFEGAGGHFNPSGVEHGLLTETGPHAGDMTNLYTDAEGRVQAETLNPYIRFDAGEDSIHGRALMIHSGPDDYQSQPSGDAGDRIACAPIP</sequence>
<gene>
    <name evidence="4" type="ORF">C4N9_01590</name>
</gene>
<keyword evidence="2" id="KW-0862">Zinc</keyword>
<comment type="catalytic activity">
    <reaction evidence="2">
        <text>2 superoxide + 2 H(+) = H2O2 + O2</text>
        <dbReference type="Rhea" id="RHEA:20696"/>
        <dbReference type="ChEBI" id="CHEBI:15378"/>
        <dbReference type="ChEBI" id="CHEBI:15379"/>
        <dbReference type="ChEBI" id="CHEBI:16240"/>
        <dbReference type="ChEBI" id="CHEBI:18421"/>
        <dbReference type="EC" id="1.15.1.1"/>
    </reaction>
</comment>